<dbReference type="EMBL" id="JASBWS010000131">
    <property type="protein sequence ID" value="KAJ9094918.1"/>
    <property type="molecule type" value="Genomic_DNA"/>
</dbReference>
<comment type="caution">
    <text evidence="1">The sequence shown here is derived from an EMBL/GenBank/DDBJ whole genome shotgun (WGS) entry which is preliminary data.</text>
</comment>
<evidence type="ECO:0000313" key="1">
    <source>
        <dbReference type="EMBL" id="KAJ9094918.1"/>
    </source>
</evidence>
<sequence>MLKRTYDDSQAQASQKSKRIWESEGVLHPAKLERQVLALLTFCPRPREESTLETMMAIPCGELQEQMNVMSKSQE</sequence>
<protein>
    <submittedName>
        <fullName evidence="1">Uncharacterized protein</fullName>
    </submittedName>
</protein>
<dbReference type="Proteomes" id="UP001230649">
    <property type="component" value="Unassembled WGS sequence"/>
</dbReference>
<accession>A0ACC2V6Z7</accession>
<gene>
    <name evidence="1" type="ORF">QFC20_006777</name>
</gene>
<proteinExistence type="predicted"/>
<name>A0ACC2V6Z7_9TREE</name>
<organism evidence="1 2">
    <name type="scientific">Naganishia adeliensis</name>
    <dbReference type="NCBI Taxonomy" id="92952"/>
    <lineage>
        <taxon>Eukaryota</taxon>
        <taxon>Fungi</taxon>
        <taxon>Dikarya</taxon>
        <taxon>Basidiomycota</taxon>
        <taxon>Agaricomycotina</taxon>
        <taxon>Tremellomycetes</taxon>
        <taxon>Filobasidiales</taxon>
        <taxon>Filobasidiaceae</taxon>
        <taxon>Naganishia</taxon>
    </lineage>
</organism>
<reference evidence="1" key="1">
    <citation type="submission" date="2023-04" db="EMBL/GenBank/DDBJ databases">
        <title>Draft Genome sequencing of Naganishia species isolated from polar environments using Oxford Nanopore Technology.</title>
        <authorList>
            <person name="Leo P."/>
            <person name="Venkateswaran K."/>
        </authorList>
    </citation>
    <scope>NUCLEOTIDE SEQUENCE</scope>
    <source>
        <strain evidence="1">MNA-CCFEE 5262</strain>
    </source>
</reference>
<evidence type="ECO:0000313" key="2">
    <source>
        <dbReference type="Proteomes" id="UP001230649"/>
    </source>
</evidence>
<keyword evidence="2" id="KW-1185">Reference proteome</keyword>